<sequence>MNVKLAGGRASLPLLVLLAVSWSRCPHTAATNPPEHVLYYLACIQVCVREDHACCKDCDVNNTCEASRQFCKELCLKAATKCNKKCFRETFVPHRPSVDLLLLLAIINSLSPQTVSSRVPLHVRYYLSCAASCGLEGDECGTRCEENNTCEASRQFCKNLCRRAENACFRRCSEEAVEKYHDNE</sequence>
<accession>A0AAD9NX92</accession>
<gene>
    <name evidence="2" type="ORF">NP493_280g01031</name>
</gene>
<proteinExistence type="predicted"/>
<protein>
    <submittedName>
        <fullName evidence="2">Uncharacterized protein</fullName>
    </submittedName>
</protein>
<keyword evidence="3" id="KW-1185">Reference proteome</keyword>
<organism evidence="2 3">
    <name type="scientific">Ridgeia piscesae</name>
    <name type="common">Tubeworm</name>
    <dbReference type="NCBI Taxonomy" id="27915"/>
    <lineage>
        <taxon>Eukaryota</taxon>
        <taxon>Metazoa</taxon>
        <taxon>Spiralia</taxon>
        <taxon>Lophotrochozoa</taxon>
        <taxon>Annelida</taxon>
        <taxon>Polychaeta</taxon>
        <taxon>Sedentaria</taxon>
        <taxon>Canalipalpata</taxon>
        <taxon>Sabellida</taxon>
        <taxon>Siboglinidae</taxon>
        <taxon>Ridgeia</taxon>
    </lineage>
</organism>
<evidence type="ECO:0000256" key="1">
    <source>
        <dbReference type="SAM" id="SignalP"/>
    </source>
</evidence>
<dbReference type="Proteomes" id="UP001209878">
    <property type="component" value="Unassembled WGS sequence"/>
</dbReference>
<feature type="chain" id="PRO_5042272833" evidence="1">
    <location>
        <begin position="31"/>
        <end position="184"/>
    </location>
</feature>
<evidence type="ECO:0000313" key="2">
    <source>
        <dbReference type="EMBL" id="KAK2184156.1"/>
    </source>
</evidence>
<evidence type="ECO:0000313" key="3">
    <source>
        <dbReference type="Proteomes" id="UP001209878"/>
    </source>
</evidence>
<comment type="caution">
    <text evidence="2">The sequence shown here is derived from an EMBL/GenBank/DDBJ whole genome shotgun (WGS) entry which is preliminary data.</text>
</comment>
<name>A0AAD9NX92_RIDPI</name>
<keyword evidence="1" id="KW-0732">Signal</keyword>
<reference evidence="2" key="1">
    <citation type="journal article" date="2023" name="Mol. Biol. Evol.">
        <title>Third-Generation Sequencing Reveals the Adaptive Role of the Epigenome in Three Deep-Sea Polychaetes.</title>
        <authorList>
            <person name="Perez M."/>
            <person name="Aroh O."/>
            <person name="Sun Y."/>
            <person name="Lan Y."/>
            <person name="Juniper S.K."/>
            <person name="Young C.R."/>
            <person name="Angers B."/>
            <person name="Qian P.Y."/>
        </authorList>
    </citation>
    <scope>NUCLEOTIDE SEQUENCE</scope>
    <source>
        <strain evidence="2">R07B-5</strain>
    </source>
</reference>
<feature type="signal peptide" evidence="1">
    <location>
        <begin position="1"/>
        <end position="30"/>
    </location>
</feature>
<dbReference type="AlphaFoldDB" id="A0AAD9NX92"/>
<dbReference type="EMBL" id="JAODUO010000279">
    <property type="protein sequence ID" value="KAK2184156.1"/>
    <property type="molecule type" value="Genomic_DNA"/>
</dbReference>